<comment type="catalytic activity">
    <reaction evidence="17">
        <text>L-serine + hexadecanoyl-CoA + H(+) = 3-oxosphinganine + CO2 + CoA</text>
        <dbReference type="Rhea" id="RHEA:14761"/>
        <dbReference type="ChEBI" id="CHEBI:15378"/>
        <dbReference type="ChEBI" id="CHEBI:16526"/>
        <dbReference type="ChEBI" id="CHEBI:33384"/>
        <dbReference type="ChEBI" id="CHEBI:57287"/>
        <dbReference type="ChEBI" id="CHEBI:57379"/>
        <dbReference type="ChEBI" id="CHEBI:58299"/>
        <dbReference type="EC" id="2.3.1.50"/>
    </reaction>
</comment>
<dbReference type="GO" id="GO:0016020">
    <property type="term" value="C:membrane"/>
    <property type="evidence" value="ECO:0007669"/>
    <property type="project" value="UniProtKB-SubCell"/>
</dbReference>
<comment type="pathway">
    <text evidence="5">Sphingolipid metabolism.</text>
</comment>
<dbReference type="Pfam" id="PF00155">
    <property type="entry name" value="Aminotran_1_2"/>
    <property type="match status" value="2"/>
</dbReference>
<dbReference type="Gene3D" id="3.40.640.10">
    <property type="entry name" value="Type I PLP-dependent aspartate aminotransferase-like (Major domain)"/>
    <property type="match status" value="1"/>
</dbReference>
<evidence type="ECO:0000256" key="6">
    <source>
        <dbReference type="ARBA" id="ARBA00008392"/>
    </source>
</evidence>
<dbReference type="Gene3D" id="3.90.1150.10">
    <property type="entry name" value="Aspartate Aminotransferase, domain 1"/>
    <property type="match status" value="1"/>
</dbReference>
<dbReference type="InterPro" id="IPR015421">
    <property type="entry name" value="PyrdxlP-dep_Trfase_major"/>
</dbReference>
<dbReference type="InterPro" id="IPR004839">
    <property type="entry name" value="Aminotransferase_I/II_large"/>
</dbReference>
<dbReference type="SUPFAM" id="SSF53383">
    <property type="entry name" value="PLP-dependent transferases"/>
    <property type="match status" value="1"/>
</dbReference>
<keyword evidence="14" id="KW-0443">Lipid metabolism</keyword>
<dbReference type="PANTHER" id="PTHR13693">
    <property type="entry name" value="CLASS II AMINOTRANSFERASE/8-AMINO-7-OXONONANOATE SYNTHASE"/>
    <property type="match status" value="1"/>
</dbReference>
<sequence length="738" mass="80358">MPFSKKRSLPVNSTTVGSPSSPSSAAAAIPAMSPLSSHNNASSMLSTSPTSRFSLRSKSLAPTVSKDTLTAHGSLLRVVNRRSNDSMSGFSPPVVGLTSSAPFAQGKQQTPTLTSSSSLPIGGTVLSPGDPKYDPLKTPITSYPVDQLGVPSFKHEEFGWCANQDYRHVSQYTNSEPIHQEPVEPPYYVFLTTYVSYLLLIFVGHMRDFFGKRMYPSFFRELMPHDGYAALNSDFDSFYTRRLKTRIEDCFSHPVTGVPGRSIQTFDRSSNDSNLTFQYPGTKTRCLNISSYNYLGFAQATGGCADAVEEAIKRYGVTAAGARLDASTLDLHIQAESLVAKFVGKEDAMVVSMGFATNSTTIPALVSKGCLVISDEFNHSSIRFGVRLSGASVRQFKHNDMKDLENLLREVISQGQPRTHRPWKKIMVIVEGLYSMEGTLVDLPRLIQLKEKYKFYLYVDEAHSIGALGPNGRGVCDYFSIDPRNIDILMGTLTKSFGAAGGYIAADKSLISRLRLRSHAMCYAEAMSPAVITQIIASIGSIMGIAPPLALPAPDNSNVQTEGHSTTVQTGVIYDAPVYGPAPASGLPSWMNLPPNLMNGTEGRERLRRLAFNARYLSGGLKKLGFIVYGSRDSPIVPMLTFNPAKMPLFSRMMFDRLGGPDTTPIVVVVVGYPATPLVTSRVRFCVSAAHTKDDIDIILRACDEIGDVLDLKQTSPEGGRWKLEDVLANAKEISSAP</sequence>
<feature type="region of interest" description="Disordered" evidence="18">
    <location>
        <begin position="1"/>
        <end position="50"/>
    </location>
</feature>
<organism evidence="20">
    <name type="scientific">Phaffia rhodozyma</name>
    <name type="common">Yeast</name>
    <name type="synonym">Xanthophyllomyces dendrorhous</name>
    <dbReference type="NCBI Taxonomy" id="264483"/>
    <lineage>
        <taxon>Eukaryota</taxon>
        <taxon>Fungi</taxon>
        <taxon>Dikarya</taxon>
        <taxon>Basidiomycota</taxon>
        <taxon>Agaricomycotina</taxon>
        <taxon>Tremellomycetes</taxon>
        <taxon>Cystofilobasidiales</taxon>
        <taxon>Mrakiaceae</taxon>
        <taxon>Phaffia</taxon>
    </lineage>
</organism>
<dbReference type="PROSITE" id="PS00599">
    <property type="entry name" value="AA_TRANSFER_CLASS_2"/>
    <property type="match status" value="1"/>
</dbReference>
<dbReference type="EC" id="2.3.1.50" evidence="7"/>
<comment type="pathway">
    <text evidence="4">Lipid metabolism; sphingolipid metabolism.</text>
</comment>
<evidence type="ECO:0000259" key="19">
    <source>
        <dbReference type="Pfam" id="PF00155"/>
    </source>
</evidence>
<evidence type="ECO:0000256" key="9">
    <source>
        <dbReference type="ARBA" id="ARBA00022692"/>
    </source>
</evidence>
<dbReference type="InterPro" id="IPR050087">
    <property type="entry name" value="AON_synthase_class-II"/>
</dbReference>
<accession>A0A0F7SLS0</accession>
<feature type="compositionally biased region" description="Polar residues" evidence="18">
    <location>
        <begin position="38"/>
        <end position="50"/>
    </location>
</feature>
<name>A0A0F7SLS0_PHARH</name>
<evidence type="ECO:0000256" key="12">
    <source>
        <dbReference type="ARBA" id="ARBA00022919"/>
    </source>
</evidence>
<evidence type="ECO:0000256" key="2">
    <source>
        <dbReference type="ARBA" id="ARBA00004240"/>
    </source>
</evidence>
<evidence type="ECO:0000256" key="11">
    <source>
        <dbReference type="ARBA" id="ARBA00022898"/>
    </source>
</evidence>
<evidence type="ECO:0000256" key="13">
    <source>
        <dbReference type="ARBA" id="ARBA00022989"/>
    </source>
</evidence>
<dbReference type="InterPro" id="IPR001917">
    <property type="entry name" value="Aminotrans_II_pyridoxalP_BS"/>
</dbReference>
<dbReference type="InterPro" id="IPR015422">
    <property type="entry name" value="PyrdxlP-dep_Trfase_small"/>
</dbReference>
<dbReference type="GO" id="GO:0046512">
    <property type="term" value="P:sphingosine biosynthetic process"/>
    <property type="evidence" value="ECO:0007669"/>
    <property type="project" value="TreeGrafter"/>
</dbReference>
<evidence type="ECO:0000256" key="1">
    <source>
        <dbReference type="ARBA" id="ARBA00001933"/>
    </source>
</evidence>
<evidence type="ECO:0000256" key="8">
    <source>
        <dbReference type="ARBA" id="ARBA00022679"/>
    </source>
</evidence>
<comment type="cofactor">
    <cofactor evidence="1">
        <name>pyridoxal 5'-phosphate</name>
        <dbReference type="ChEBI" id="CHEBI:597326"/>
    </cofactor>
</comment>
<evidence type="ECO:0000256" key="17">
    <source>
        <dbReference type="ARBA" id="ARBA00048528"/>
    </source>
</evidence>
<dbReference type="PANTHER" id="PTHR13693:SF3">
    <property type="entry name" value="LD36009P"/>
    <property type="match status" value="1"/>
</dbReference>
<keyword evidence="16" id="KW-0012">Acyltransferase</keyword>
<evidence type="ECO:0000256" key="3">
    <source>
        <dbReference type="ARBA" id="ARBA00004370"/>
    </source>
</evidence>
<evidence type="ECO:0000256" key="4">
    <source>
        <dbReference type="ARBA" id="ARBA00004760"/>
    </source>
</evidence>
<dbReference type="GO" id="GO:0005783">
    <property type="term" value="C:endoplasmic reticulum"/>
    <property type="evidence" value="ECO:0007669"/>
    <property type="project" value="UniProtKB-SubCell"/>
</dbReference>
<comment type="subcellular location">
    <subcellularLocation>
        <location evidence="2">Endoplasmic reticulum</location>
    </subcellularLocation>
    <subcellularLocation>
        <location evidence="3">Membrane</location>
    </subcellularLocation>
</comment>
<dbReference type="EMBL" id="LN483142">
    <property type="protein sequence ID" value="CED83012.1"/>
    <property type="molecule type" value="Genomic_DNA"/>
</dbReference>
<dbReference type="GO" id="GO:0046513">
    <property type="term" value="P:ceramide biosynthetic process"/>
    <property type="evidence" value="ECO:0007669"/>
    <property type="project" value="TreeGrafter"/>
</dbReference>
<feature type="domain" description="Aminotransferase class I/classII large" evidence="19">
    <location>
        <begin position="286"/>
        <end position="537"/>
    </location>
</feature>
<dbReference type="CDD" id="cd06454">
    <property type="entry name" value="KBL_like"/>
    <property type="match status" value="1"/>
</dbReference>
<evidence type="ECO:0000256" key="14">
    <source>
        <dbReference type="ARBA" id="ARBA00023098"/>
    </source>
</evidence>
<keyword evidence="12" id="KW-0746">Sphingolipid metabolism</keyword>
<reference evidence="20" key="1">
    <citation type="submission" date="2014-08" db="EMBL/GenBank/DDBJ databases">
        <authorList>
            <person name="Sharma Rahul"/>
            <person name="Thines Marco"/>
        </authorList>
    </citation>
    <scope>NUCLEOTIDE SEQUENCE</scope>
</reference>
<dbReference type="GO" id="GO:0030170">
    <property type="term" value="F:pyridoxal phosphate binding"/>
    <property type="evidence" value="ECO:0007669"/>
    <property type="project" value="InterPro"/>
</dbReference>
<dbReference type="FunFam" id="3.40.640.10:FF:000047">
    <property type="entry name" value="serine palmitoyltransferase 2 isoform X1"/>
    <property type="match status" value="1"/>
</dbReference>
<evidence type="ECO:0000256" key="10">
    <source>
        <dbReference type="ARBA" id="ARBA00022824"/>
    </source>
</evidence>
<evidence type="ECO:0000256" key="5">
    <source>
        <dbReference type="ARBA" id="ARBA00004991"/>
    </source>
</evidence>
<evidence type="ECO:0000256" key="7">
    <source>
        <dbReference type="ARBA" id="ARBA00013220"/>
    </source>
</evidence>
<proteinExistence type="inferred from homology"/>
<keyword evidence="13" id="KW-1133">Transmembrane helix</keyword>
<keyword evidence="9" id="KW-0812">Transmembrane</keyword>
<dbReference type="GO" id="GO:0017059">
    <property type="term" value="C:serine palmitoyltransferase complex"/>
    <property type="evidence" value="ECO:0007669"/>
    <property type="project" value="TreeGrafter"/>
</dbReference>
<keyword evidence="15" id="KW-0472">Membrane</keyword>
<dbReference type="AlphaFoldDB" id="A0A0F7SLS0"/>
<keyword evidence="10" id="KW-0256">Endoplasmic reticulum</keyword>
<evidence type="ECO:0000256" key="16">
    <source>
        <dbReference type="ARBA" id="ARBA00023315"/>
    </source>
</evidence>
<keyword evidence="11" id="KW-0663">Pyridoxal phosphate</keyword>
<keyword evidence="8 20" id="KW-0808">Transferase</keyword>
<evidence type="ECO:0000256" key="18">
    <source>
        <dbReference type="SAM" id="MobiDB-lite"/>
    </source>
</evidence>
<dbReference type="InterPro" id="IPR015424">
    <property type="entry name" value="PyrdxlP-dep_Trfase"/>
</dbReference>
<feature type="domain" description="Aminotransferase class I/classII large" evidence="19">
    <location>
        <begin position="602"/>
        <end position="702"/>
    </location>
</feature>
<protein>
    <recommendedName>
        <fullName evidence="7">serine C-palmitoyltransferase</fullName>
        <ecNumber evidence="7">2.3.1.50</ecNumber>
    </recommendedName>
</protein>
<feature type="compositionally biased region" description="Low complexity" evidence="18">
    <location>
        <begin position="18"/>
        <end position="37"/>
    </location>
</feature>
<comment type="similarity">
    <text evidence="6">Belongs to the class-II pyridoxal-phosphate-dependent aminotransferase family.</text>
</comment>
<dbReference type="GO" id="GO:0004758">
    <property type="term" value="F:serine C-palmitoyltransferase activity"/>
    <property type="evidence" value="ECO:0007669"/>
    <property type="project" value="UniProtKB-EC"/>
</dbReference>
<evidence type="ECO:0000313" key="20">
    <source>
        <dbReference type="EMBL" id="CED83012.1"/>
    </source>
</evidence>
<evidence type="ECO:0000256" key="15">
    <source>
        <dbReference type="ARBA" id="ARBA00023136"/>
    </source>
</evidence>